<evidence type="ECO:0000313" key="1">
    <source>
        <dbReference type="EMBL" id="KAF8787540.1"/>
    </source>
</evidence>
<dbReference type="AlphaFoldDB" id="A0A8T0FE28"/>
<sequence length="154" mass="18354">MAEVRDFMDDIRNDKYRFAHDLVTEVLMLRGEGRPSTYPLPDRVLFTKEHASLIENFLLSDQAFYLDKRIKEITKDRYDCNTYATCRQVLINEFTKNVPYSEENFVCVCAVIAYIAAYFRKKKVYRVTNDSIEYIRTWVTRILSRSLTLKYSSW</sequence>
<keyword evidence="2" id="KW-1185">Reference proteome</keyword>
<name>A0A8T0FE28_ARGBR</name>
<accession>A0A8T0FE28</accession>
<reference evidence="1" key="1">
    <citation type="journal article" date="2020" name="bioRxiv">
        <title>Chromosome-level reference genome of the European wasp spider Argiope bruennichi: a resource for studies on range expansion and evolutionary adaptation.</title>
        <authorList>
            <person name="Sheffer M.M."/>
            <person name="Hoppe A."/>
            <person name="Krehenwinkel H."/>
            <person name="Uhl G."/>
            <person name="Kuss A.W."/>
            <person name="Jensen L."/>
            <person name="Jensen C."/>
            <person name="Gillespie R.G."/>
            <person name="Hoff K.J."/>
            <person name="Prost S."/>
        </authorList>
    </citation>
    <scope>NUCLEOTIDE SEQUENCE</scope>
</reference>
<evidence type="ECO:0000313" key="2">
    <source>
        <dbReference type="Proteomes" id="UP000807504"/>
    </source>
</evidence>
<dbReference type="Proteomes" id="UP000807504">
    <property type="component" value="Unassembled WGS sequence"/>
</dbReference>
<comment type="caution">
    <text evidence="1">The sequence shown here is derived from an EMBL/GenBank/DDBJ whole genome shotgun (WGS) entry which is preliminary data.</text>
</comment>
<protein>
    <submittedName>
        <fullName evidence="1">Uncharacterized protein</fullName>
    </submittedName>
</protein>
<gene>
    <name evidence="1" type="ORF">HNY73_009123</name>
</gene>
<proteinExistence type="predicted"/>
<reference evidence="1" key="2">
    <citation type="submission" date="2020-06" db="EMBL/GenBank/DDBJ databases">
        <authorList>
            <person name="Sheffer M."/>
        </authorList>
    </citation>
    <scope>NUCLEOTIDE SEQUENCE</scope>
</reference>
<dbReference type="EMBL" id="JABXBU010000015">
    <property type="protein sequence ID" value="KAF8787540.1"/>
    <property type="molecule type" value="Genomic_DNA"/>
</dbReference>
<organism evidence="1 2">
    <name type="scientific">Argiope bruennichi</name>
    <name type="common">Wasp spider</name>
    <name type="synonym">Aranea bruennichi</name>
    <dbReference type="NCBI Taxonomy" id="94029"/>
    <lineage>
        <taxon>Eukaryota</taxon>
        <taxon>Metazoa</taxon>
        <taxon>Ecdysozoa</taxon>
        <taxon>Arthropoda</taxon>
        <taxon>Chelicerata</taxon>
        <taxon>Arachnida</taxon>
        <taxon>Araneae</taxon>
        <taxon>Araneomorphae</taxon>
        <taxon>Entelegynae</taxon>
        <taxon>Araneoidea</taxon>
        <taxon>Araneidae</taxon>
        <taxon>Argiope</taxon>
    </lineage>
</organism>